<protein>
    <submittedName>
        <fullName evidence="1">Uncharacterized protein</fullName>
    </submittedName>
</protein>
<evidence type="ECO:0000313" key="2">
    <source>
        <dbReference type="Proteomes" id="UP000546642"/>
    </source>
</evidence>
<name>A0A7X0D455_9ACTN</name>
<proteinExistence type="predicted"/>
<organism evidence="1 2">
    <name type="scientific">Nocardiopsis mwathae</name>
    <dbReference type="NCBI Taxonomy" id="1472723"/>
    <lineage>
        <taxon>Bacteria</taxon>
        <taxon>Bacillati</taxon>
        <taxon>Actinomycetota</taxon>
        <taxon>Actinomycetes</taxon>
        <taxon>Streptosporangiales</taxon>
        <taxon>Nocardiopsidaceae</taxon>
        <taxon>Nocardiopsis</taxon>
    </lineage>
</organism>
<keyword evidence="2" id="KW-1185">Reference proteome</keyword>
<reference evidence="1 2" key="1">
    <citation type="submission" date="2020-08" db="EMBL/GenBank/DDBJ databases">
        <title>Sequencing the genomes of 1000 actinobacteria strains.</title>
        <authorList>
            <person name="Klenk H.-P."/>
        </authorList>
    </citation>
    <scope>NUCLEOTIDE SEQUENCE [LARGE SCALE GENOMIC DNA]</scope>
    <source>
        <strain evidence="1 2">DSM 46659</strain>
    </source>
</reference>
<gene>
    <name evidence="1" type="ORF">HNR23_000780</name>
</gene>
<dbReference type="EMBL" id="JACHDS010000001">
    <property type="protein sequence ID" value="MBB6170720.1"/>
    <property type="molecule type" value="Genomic_DNA"/>
</dbReference>
<accession>A0A7X0D455</accession>
<comment type="caution">
    <text evidence="1">The sequence shown here is derived from an EMBL/GenBank/DDBJ whole genome shotgun (WGS) entry which is preliminary data.</text>
</comment>
<dbReference type="AlphaFoldDB" id="A0A7X0D455"/>
<sequence>MAPVMVEITPRPLPDEETDVEIIENIDGIASTEIMLGCGDDNPYR</sequence>
<evidence type="ECO:0000313" key="1">
    <source>
        <dbReference type="EMBL" id="MBB6170720.1"/>
    </source>
</evidence>
<dbReference type="Proteomes" id="UP000546642">
    <property type="component" value="Unassembled WGS sequence"/>
</dbReference>
<dbReference type="RefSeq" id="WP_184073555.1">
    <property type="nucleotide sequence ID" value="NZ_JACHDS010000001.1"/>
</dbReference>